<sequence>MSDHNDDENSAASSHRSKRERSTRYPGVSLAESLKLCESIDGLGLDGLTATAIASALGYKNIKTNTFSARLSAARQFGLLTLTGDGYGLTPLARTILHPVDPAEVPQLHRQALLKPPLYAELAERMAGKRVPDPEILGNVLYHNHQIIATAKKQAAEAFLESARFAGALGADHVLHPDGPPAPLPVAPPLAVTPAPAPAPSLPRPAPAEVRIDLQLWDEDEGKLIRVRSPRSISAASFERLLQTFRLLVRIKD</sequence>
<evidence type="ECO:0000256" key="1">
    <source>
        <dbReference type="SAM" id="MobiDB-lite"/>
    </source>
</evidence>
<organism evidence="2">
    <name type="scientific">Singulisphaera sp. Ch08</name>
    <dbReference type="NCBI Taxonomy" id="3120278"/>
    <lineage>
        <taxon>Bacteria</taxon>
        <taxon>Pseudomonadati</taxon>
        <taxon>Planctomycetota</taxon>
        <taxon>Planctomycetia</taxon>
        <taxon>Isosphaerales</taxon>
        <taxon>Isosphaeraceae</taxon>
        <taxon>Singulisphaera</taxon>
    </lineage>
</organism>
<dbReference type="AlphaFoldDB" id="A0AAU7CG41"/>
<dbReference type="RefSeq" id="WP_406697179.1">
    <property type="nucleotide sequence ID" value="NZ_CP155447.1"/>
</dbReference>
<feature type="region of interest" description="Disordered" evidence="1">
    <location>
        <begin position="1"/>
        <end position="25"/>
    </location>
</feature>
<evidence type="ECO:0000313" key="2">
    <source>
        <dbReference type="EMBL" id="XBH04418.1"/>
    </source>
</evidence>
<accession>A0AAU7CG41</accession>
<reference evidence="2" key="1">
    <citation type="submission" date="2024-05" db="EMBL/GenBank/DDBJ databases">
        <title>Planctomycetes of the genus Singulisphaera possess chitinolytic capabilities.</title>
        <authorList>
            <person name="Ivanova A."/>
        </authorList>
    </citation>
    <scope>NUCLEOTIDE SEQUENCE</scope>
    <source>
        <strain evidence="2">Ch08T</strain>
    </source>
</reference>
<gene>
    <name evidence="2" type="ORF">V5E97_39930</name>
</gene>
<protein>
    <submittedName>
        <fullName evidence="2">Uncharacterized protein</fullName>
    </submittedName>
</protein>
<proteinExistence type="predicted"/>
<name>A0AAU7CG41_9BACT</name>
<dbReference type="EMBL" id="CP155447">
    <property type="protein sequence ID" value="XBH04418.1"/>
    <property type="molecule type" value="Genomic_DNA"/>
</dbReference>